<feature type="signal peptide" evidence="1">
    <location>
        <begin position="1"/>
        <end position="19"/>
    </location>
</feature>
<organism evidence="3 4">
    <name type="scientific">Ilyomonas limi</name>
    <dbReference type="NCBI Taxonomy" id="2575867"/>
    <lineage>
        <taxon>Bacteria</taxon>
        <taxon>Pseudomonadati</taxon>
        <taxon>Bacteroidota</taxon>
        <taxon>Chitinophagia</taxon>
        <taxon>Chitinophagales</taxon>
        <taxon>Chitinophagaceae</taxon>
        <taxon>Ilyomonas</taxon>
    </lineage>
</organism>
<dbReference type="Gene3D" id="2.170.130.10">
    <property type="entry name" value="TonB-dependent receptor, plug domain"/>
    <property type="match status" value="1"/>
</dbReference>
<dbReference type="InterPro" id="IPR012910">
    <property type="entry name" value="Plug_dom"/>
</dbReference>
<protein>
    <submittedName>
        <fullName evidence="3">TonB-dependent receptor</fullName>
    </submittedName>
</protein>
<accession>A0A4U3LAS1</accession>
<keyword evidence="1" id="KW-0732">Signal</keyword>
<dbReference type="Pfam" id="PF13715">
    <property type="entry name" value="CarbopepD_reg_2"/>
    <property type="match status" value="1"/>
</dbReference>
<evidence type="ECO:0000313" key="4">
    <source>
        <dbReference type="Proteomes" id="UP000305848"/>
    </source>
</evidence>
<dbReference type="InterPro" id="IPR008969">
    <property type="entry name" value="CarboxyPept-like_regulatory"/>
</dbReference>
<dbReference type="SUPFAM" id="SSF56935">
    <property type="entry name" value="Porins"/>
    <property type="match status" value="1"/>
</dbReference>
<sequence>MRKVATIIICCLICLSLFAQKNATVSGRVLNEDNKPVAGTSVQMLNSNKGIATNDSGYFVIQVEAGRPFALVFSFSGYQPVQKNFLLNKGEEEKVMVTLKRVVSQLKEVTVTNSTAREQTGLINVDPSRALVNPSPLNNIESLIKIFVGSNNELTSQYSVRGGNYDENLVYVNDFEVFRPYLVRSGQQEGLSFINPDLTSGVKFYNGGYQAKYGDKMSSVLDITYKKPTKNGGSAYVGLLEQGLHLEGVAHKQKVTYLIGVRNRSNKNLLSSQSTQGNYIPSSADVQGLLTWQVSNHLRLEALGNYSQTRFTLYPEENKLSASSFSPLYPQNLEVNIDFAGREKDKYSTGFVGLSAIHEVNKNLRLKWMLSYFEDNERENVDITSLYIFGEREMDENSSSFDNIINPLGKGVYQNFSRNQLYIRLLNAQHKGSLDAGKHYLQWGNSVEQQTIRDHINEWRYNDSAGYSLPYTPDGNLELSDVVKSNAAINITRFSGYLQDNIRFKDSASFVLQAGVRYNYNTFTKELLISPRIGFSFKPVRWEKDIVFKGSAGIYDQPPFYRELRRYDGSINTSLKAQKSWQAVTGMDYSFALFDRPARFTTEAYYKYMTDVDPYDIDNVRIRYFGANSATAYAYGIEGRFFGEVVKGAESWLSLGFMRTRENIDNDTYTTYYNKAGETITSASKDKVVADSSVNDIGWLRRPTDKLITFGMFFQDYLSTNKNIKVYLNALYGSNLPYNIPGSTRYRNALEIPSYIRVDIGFSALLLDAEKQRRSHSPFRSFKNIWASLEVFNLIDHPNTISYLLIKDFQSNTFALPNRLTPRLVNFKIVANW</sequence>
<name>A0A4U3LAS1_9BACT</name>
<dbReference type="Proteomes" id="UP000305848">
    <property type="component" value="Unassembled WGS sequence"/>
</dbReference>
<dbReference type="AlphaFoldDB" id="A0A4U3LAS1"/>
<feature type="domain" description="TonB-dependent receptor plug" evidence="2">
    <location>
        <begin position="145"/>
        <end position="215"/>
    </location>
</feature>
<dbReference type="Pfam" id="PF07715">
    <property type="entry name" value="Plug"/>
    <property type="match status" value="1"/>
</dbReference>
<proteinExistence type="predicted"/>
<evidence type="ECO:0000256" key="1">
    <source>
        <dbReference type="SAM" id="SignalP"/>
    </source>
</evidence>
<gene>
    <name evidence="3" type="ORF">FC093_04115</name>
</gene>
<evidence type="ECO:0000259" key="2">
    <source>
        <dbReference type="Pfam" id="PF07715"/>
    </source>
</evidence>
<dbReference type="RefSeq" id="WP_137260486.1">
    <property type="nucleotide sequence ID" value="NZ_SZQL01000002.1"/>
</dbReference>
<reference evidence="3 4" key="1">
    <citation type="submission" date="2019-05" db="EMBL/GenBank/DDBJ databases">
        <title>Panacibacter sp. strain 17mud1-8 Genome sequencing and assembly.</title>
        <authorList>
            <person name="Chhetri G."/>
        </authorList>
    </citation>
    <scope>NUCLEOTIDE SEQUENCE [LARGE SCALE GENOMIC DNA]</scope>
    <source>
        <strain evidence="3 4">17mud1-8</strain>
    </source>
</reference>
<comment type="caution">
    <text evidence="3">The sequence shown here is derived from an EMBL/GenBank/DDBJ whole genome shotgun (WGS) entry which is preliminary data.</text>
</comment>
<evidence type="ECO:0000313" key="3">
    <source>
        <dbReference type="EMBL" id="TKK70887.1"/>
    </source>
</evidence>
<dbReference type="OrthoDB" id="1108759at2"/>
<feature type="chain" id="PRO_5020501986" evidence="1">
    <location>
        <begin position="20"/>
        <end position="833"/>
    </location>
</feature>
<dbReference type="SUPFAM" id="SSF49464">
    <property type="entry name" value="Carboxypeptidase regulatory domain-like"/>
    <property type="match status" value="1"/>
</dbReference>
<dbReference type="InterPro" id="IPR037066">
    <property type="entry name" value="Plug_dom_sf"/>
</dbReference>
<dbReference type="Gene3D" id="2.60.40.1120">
    <property type="entry name" value="Carboxypeptidase-like, regulatory domain"/>
    <property type="match status" value="1"/>
</dbReference>
<dbReference type="EMBL" id="SZQL01000002">
    <property type="protein sequence ID" value="TKK70887.1"/>
    <property type="molecule type" value="Genomic_DNA"/>
</dbReference>
<keyword evidence="3" id="KW-0675">Receptor</keyword>
<keyword evidence="4" id="KW-1185">Reference proteome</keyword>